<organism evidence="4 5">
    <name type="scientific">Pseudoramibacter alactolyticus ATCC 23263</name>
    <dbReference type="NCBI Taxonomy" id="887929"/>
    <lineage>
        <taxon>Bacteria</taxon>
        <taxon>Bacillati</taxon>
        <taxon>Bacillota</taxon>
        <taxon>Clostridia</taxon>
        <taxon>Eubacteriales</taxon>
        <taxon>Eubacteriaceae</taxon>
        <taxon>Pseudoramibacter</taxon>
    </lineage>
</organism>
<dbReference type="InterPro" id="IPR041614">
    <property type="entry name" value="DprA_WH"/>
</dbReference>
<dbReference type="PANTHER" id="PTHR43022">
    <property type="entry name" value="PROTEIN SMF"/>
    <property type="match status" value="1"/>
</dbReference>
<dbReference type="HOGENOM" id="CLU_029601_0_3_9"/>
<gene>
    <name evidence="4" type="primary">dprA</name>
    <name evidence="4" type="ORF">HMP0721_1042</name>
</gene>
<proteinExistence type="inferred from homology"/>
<evidence type="ECO:0000256" key="1">
    <source>
        <dbReference type="ARBA" id="ARBA00006525"/>
    </source>
</evidence>
<evidence type="ECO:0000259" key="2">
    <source>
        <dbReference type="Pfam" id="PF02481"/>
    </source>
</evidence>
<dbReference type="InterPro" id="IPR003488">
    <property type="entry name" value="DprA"/>
</dbReference>
<dbReference type="Proteomes" id="UP000004754">
    <property type="component" value="Unassembled WGS sequence"/>
</dbReference>
<evidence type="ECO:0000313" key="4">
    <source>
        <dbReference type="EMBL" id="EFV01649.1"/>
    </source>
</evidence>
<dbReference type="NCBIfam" id="TIGR00732">
    <property type="entry name" value="dprA"/>
    <property type="match status" value="1"/>
</dbReference>
<protein>
    <submittedName>
        <fullName evidence="4">DNA protecting protein DprA</fullName>
    </submittedName>
</protein>
<dbReference type="Gene3D" id="1.10.10.10">
    <property type="entry name" value="Winged helix-like DNA-binding domain superfamily/Winged helix DNA-binding domain"/>
    <property type="match status" value="1"/>
</dbReference>
<comment type="caution">
    <text evidence="4">The sequence shown here is derived from an EMBL/GenBank/DDBJ whole genome shotgun (WGS) entry which is preliminary data.</text>
</comment>
<dbReference type="PANTHER" id="PTHR43022:SF1">
    <property type="entry name" value="PROTEIN SMF"/>
    <property type="match status" value="1"/>
</dbReference>
<accession>E6MGA9</accession>
<dbReference type="eggNOG" id="COG0758">
    <property type="taxonomic scope" value="Bacteria"/>
</dbReference>
<dbReference type="AlphaFoldDB" id="E6MGA9"/>
<dbReference type="RefSeq" id="WP_006598466.1">
    <property type="nucleotide sequence ID" value="NZ_GL622359.1"/>
</dbReference>
<evidence type="ECO:0000259" key="3">
    <source>
        <dbReference type="Pfam" id="PF17782"/>
    </source>
</evidence>
<name>E6MGA9_9FIRM</name>
<dbReference type="OrthoDB" id="9785707at2"/>
<dbReference type="STRING" id="887929.HMP0721_1042"/>
<dbReference type="InterPro" id="IPR036388">
    <property type="entry name" value="WH-like_DNA-bd_sf"/>
</dbReference>
<dbReference type="SUPFAM" id="SSF102405">
    <property type="entry name" value="MCP/YpsA-like"/>
    <property type="match status" value="1"/>
</dbReference>
<reference evidence="4 5" key="1">
    <citation type="submission" date="2010-12" db="EMBL/GenBank/DDBJ databases">
        <authorList>
            <person name="Muzny D."/>
            <person name="Qin X."/>
            <person name="Deng J."/>
            <person name="Jiang H."/>
            <person name="Liu Y."/>
            <person name="Qu J."/>
            <person name="Song X.-Z."/>
            <person name="Zhang L."/>
            <person name="Thornton R."/>
            <person name="Coyle M."/>
            <person name="Francisco L."/>
            <person name="Jackson L."/>
            <person name="Javaid M."/>
            <person name="Korchina V."/>
            <person name="Kovar C."/>
            <person name="Mata R."/>
            <person name="Mathew T."/>
            <person name="Ngo R."/>
            <person name="Nguyen L."/>
            <person name="Nguyen N."/>
            <person name="Okwuonu G."/>
            <person name="Ongeri F."/>
            <person name="Pham C."/>
            <person name="Simmons D."/>
            <person name="Wilczek-Boney K."/>
            <person name="Hale W."/>
            <person name="Jakkamsetti A."/>
            <person name="Pham P."/>
            <person name="Ruth R."/>
            <person name="San Lucas F."/>
            <person name="Warren J."/>
            <person name="Zhang J."/>
            <person name="Zhao Z."/>
            <person name="Zhou C."/>
            <person name="Zhu D."/>
            <person name="Lee S."/>
            <person name="Bess C."/>
            <person name="Blankenburg K."/>
            <person name="Forbes L."/>
            <person name="Fu Q."/>
            <person name="Gubbala S."/>
            <person name="Hirani K."/>
            <person name="Jayaseelan J.C."/>
            <person name="Lara F."/>
            <person name="Munidasa M."/>
            <person name="Palculict T."/>
            <person name="Patil S."/>
            <person name="Pu L.-L."/>
            <person name="Saada N."/>
            <person name="Tang L."/>
            <person name="Weissenberger G."/>
            <person name="Zhu Y."/>
            <person name="Hemphill L."/>
            <person name="Shang Y."/>
            <person name="Youmans B."/>
            <person name="Ayvaz T."/>
            <person name="Ross M."/>
            <person name="Santibanez J."/>
            <person name="Aqrawi P."/>
            <person name="Gross S."/>
            <person name="Joshi V."/>
            <person name="Fowler G."/>
            <person name="Nazareth L."/>
            <person name="Reid J."/>
            <person name="Worley K."/>
            <person name="Petrosino J."/>
            <person name="Highlander S."/>
            <person name="Gibbs R."/>
        </authorList>
    </citation>
    <scope>NUCLEOTIDE SEQUENCE [LARGE SCALE GENOMIC DNA]</scope>
    <source>
        <strain evidence="4 5">ATCC 23263</strain>
    </source>
</reference>
<feature type="domain" description="DprA winged helix" evidence="3">
    <location>
        <begin position="303"/>
        <end position="357"/>
    </location>
</feature>
<dbReference type="Pfam" id="PF17782">
    <property type="entry name" value="WHD_DprA"/>
    <property type="match status" value="1"/>
</dbReference>
<dbReference type="EMBL" id="AEQN01000016">
    <property type="protein sequence ID" value="EFV01649.1"/>
    <property type="molecule type" value="Genomic_DNA"/>
</dbReference>
<feature type="domain" description="Smf/DprA SLOG" evidence="2">
    <location>
        <begin position="82"/>
        <end position="290"/>
    </location>
</feature>
<evidence type="ECO:0000313" key="5">
    <source>
        <dbReference type="Proteomes" id="UP000004754"/>
    </source>
</evidence>
<comment type="similarity">
    <text evidence="1">Belongs to the DprA/Smf family.</text>
</comment>
<sequence>MTEHTHLYDLWLASITDLSNKKKNSLLAVLASPERIYHADAAELRATGMLRAKDIEKITGRRDLAPAEKARTLMMRRGIVYISREDPRYPERLRQIYDPPVGFFAMGNEAFLTSEATLAMVGSRNATPGAERTARDFAHAFSEAGITVVSGLADGIDAASAEGALSGIGSTIAVLGTGIDRCYPASNRALYDRVAAEGLLVSEYFLDEPPLKGHFPQRNRIISGLSDGILVVEAREKSGALITASHGLEQGKNVYAVPQDIHRRQSVGGNQLLKDGAKVVTEPGDVLEDYGPLQPAVKTPSVDAEAPAVTLSAEEAALYHWLQKGILTVDALVQVSGEPIQQINALLMMLELKGAVAVDYGQITLLAGS</sequence>
<dbReference type="Gene3D" id="3.40.50.450">
    <property type="match status" value="1"/>
</dbReference>
<dbReference type="InterPro" id="IPR057666">
    <property type="entry name" value="DrpA_SLOG"/>
</dbReference>
<dbReference type="GO" id="GO:0009294">
    <property type="term" value="P:DNA-mediated transformation"/>
    <property type="evidence" value="ECO:0007669"/>
    <property type="project" value="InterPro"/>
</dbReference>
<keyword evidence="5" id="KW-1185">Reference proteome</keyword>
<dbReference type="Pfam" id="PF02481">
    <property type="entry name" value="DNA_processg_A"/>
    <property type="match status" value="1"/>
</dbReference>